<keyword evidence="3" id="KW-1185">Reference proteome</keyword>
<evidence type="ECO:0000313" key="2">
    <source>
        <dbReference type="EMBL" id="TCS38486.1"/>
    </source>
</evidence>
<organism evidence="2 3">
    <name type="scientific">Paucimonas lemoignei</name>
    <name type="common">Pseudomonas lemoignei</name>
    <dbReference type="NCBI Taxonomy" id="29443"/>
    <lineage>
        <taxon>Bacteria</taxon>
        <taxon>Pseudomonadati</taxon>
        <taxon>Pseudomonadota</taxon>
        <taxon>Betaproteobacteria</taxon>
        <taxon>Burkholderiales</taxon>
        <taxon>Burkholderiaceae</taxon>
        <taxon>Paucimonas</taxon>
    </lineage>
</organism>
<dbReference type="EMBL" id="SLZQ01000002">
    <property type="protein sequence ID" value="TCS38486.1"/>
    <property type="molecule type" value="Genomic_DNA"/>
</dbReference>
<evidence type="ECO:0000256" key="1">
    <source>
        <dbReference type="SAM" id="SignalP"/>
    </source>
</evidence>
<dbReference type="AlphaFoldDB" id="A0A4R3HYR2"/>
<comment type="caution">
    <text evidence="2">The sequence shown here is derived from an EMBL/GenBank/DDBJ whole genome shotgun (WGS) entry which is preliminary data.</text>
</comment>
<sequence length="115" mass="10925">MSKQGISLLTLKVIAAGALVANRAVTAAGAHAATDIYGVTAAPGATGEAVPVDVVGAVAIESGGAIPAGTKYVIADAQGRAIVGGTVDACLGKVVPGQSAGGAGEYVQVLLTPTV</sequence>
<gene>
    <name evidence="2" type="ORF">EDC30_102225</name>
</gene>
<dbReference type="Pfam" id="PF09956">
    <property type="entry name" value="Phage_cement_2"/>
    <property type="match status" value="1"/>
</dbReference>
<accession>A0A4R3HYR2</accession>
<name>A0A4R3HYR2_PAULE</name>
<feature type="chain" id="PRO_5020956797" description="RecA/RadA family phage recombinase" evidence="1">
    <location>
        <begin position="33"/>
        <end position="115"/>
    </location>
</feature>
<evidence type="ECO:0008006" key="4">
    <source>
        <dbReference type="Google" id="ProtNLM"/>
    </source>
</evidence>
<feature type="signal peptide" evidence="1">
    <location>
        <begin position="1"/>
        <end position="32"/>
    </location>
</feature>
<proteinExistence type="predicted"/>
<dbReference type="RefSeq" id="WP_132257557.1">
    <property type="nucleotide sequence ID" value="NZ_SLZQ01000002.1"/>
</dbReference>
<protein>
    <recommendedName>
        <fullName evidence="4">RecA/RadA family phage recombinase</fullName>
    </recommendedName>
</protein>
<evidence type="ECO:0000313" key="3">
    <source>
        <dbReference type="Proteomes" id="UP000295382"/>
    </source>
</evidence>
<dbReference type="OrthoDB" id="9862244at2"/>
<dbReference type="Proteomes" id="UP000295382">
    <property type="component" value="Unassembled WGS sequence"/>
</dbReference>
<reference evidence="2 3" key="1">
    <citation type="submission" date="2019-03" db="EMBL/GenBank/DDBJ databases">
        <title>Genomic Encyclopedia of Type Strains, Phase IV (KMG-IV): sequencing the most valuable type-strain genomes for metagenomic binning, comparative biology and taxonomic classification.</title>
        <authorList>
            <person name="Goeker M."/>
        </authorList>
    </citation>
    <scope>NUCLEOTIDE SEQUENCE [LARGE SCALE GENOMIC DNA]</scope>
    <source>
        <strain evidence="2 3">DSM 7445</strain>
    </source>
</reference>
<keyword evidence="1" id="KW-0732">Signal</keyword>
<dbReference type="InterPro" id="IPR011231">
    <property type="entry name" value="Phage_VT1-Sakai_H0018"/>
</dbReference>